<name>A0A6J5UY55_PRUAR</name>
<sequence length="473" mass="52208">MEGGNKSQASASASAELTSGQDVEDLQGKLSEIEKALAEAVGRRAQLERLWTSVLEKLRPLRDRVASAKIASAIVASARGACRSFPNEGEARSVFLVVSFTGGKYSGALYEVKFNKKGEYVGGGGVSNEPQPLEPPLLEPVANLTGGYIIRGARIFNRAKLYLLPEETIDEIFELENPKSLDGFMFDTSAGSLLPLKPPKGPRPFGALVSAYGKLYYLASPKCDSSLPEPFFEMYDPSIDRWDEVPCSYPFICECWAEYWDDLDIVGYVVCYGFILFSMCDLNQSRAQVMAFDVSTNKWHQVEVDGIPFQGRGVVVGKTIYALSSMGIMAFTVKMDEGDEGCTACSLSKPLILPGLEIIDWPFKYGLTEYLVHLGNHDFCHVQTGEQKNCTDRQYICITMFQIVVGEGGSHIKTLNSTICAVDVKDSISFSLNFSFSPENDDFEPEDERMIAMKQEKSQVEKSQESHEGKSQA</sequence>
<keyword evidence="1" id="KW-0175">Coiled coil</keyword>
<keyword evidence="6" id="KW-1185">Reference proteome</keyword>
<reference evidence="6" key="1">
    <citation type="journal article" date="2020" name="Genome Biol.">
        <title>Gamete binning: chromosome-level and haplotype-resolved genome assembly enabled by high-throughput single-cell sequencing of gamete genomes.</title>
        <authorList>
            <person name="Campoy J.A."/>
            <person name="Sun H."/>
            <person name="Goel M."/>
            <person name="Jiao W.-B."/>
            <person name="Folz-Donahue K."/>
            <person name="Wang N."/>
            <person name="Rubio M."/>
            <person name="Liu C."/>
            <person name="Kukat C."/>
            <person name="Ruiz D."/>
            <person name="Huettel B."/>
            <person name="Schneeberger K."/>
        </authorList>
    </citation>
    <scope>NUCLEOTIDE SEQUENCE [LARGE SCALE GENOMIC DNA]</scope>
    <source>
        <strain evidence="6">cv. Rojo Pasion</strain>
    </source>
</reference>
<evidence type="ECO:0000256" key="1">
    <source>
        <dbReference type="SAM" id="Coils"/>
    </source>
</evidence>
<dbReference type="Proteomes" id="UP000507222">
    <property type="component" value="Unassembled WGS sequence"/>
</dbReference>
<dbReference type="Pfam" id="PF07893">
    <property type="entry name" value="DUF1668"/>
    <property type="match status" value="1"/>
</dbReference>
<evidence type="ECO:0000256" key="2">
    <source>
        <dbReference type="SAM" id="MobiDB-lite"/>
    </source>
</evidence>
<reference evidence="3 5" key="2">
    <citation type="submission" date="2020-05" db="EMBL/GenBank/DDBJ databases">
        <authorList>
            <person name="Campoy J."/>
            <person name="Schneeberger K."/>
            <person name="Spophaly S."/>
        </authorList>
    </citation>
    <scope>NUCLEOTIDE SEQUENCE [LARGE SCALE GENOMIC DNA]</scope>
    <source>
        <strain evidence="3">PruArmRojPasFocal</strain>
    </source>
</reference>
<dbReference type="Gene3D" id="2.120.10.80">
    <property type="entry name" value="Kelch-type beta propeller"/>
    <property type="match status" value="1"/>
</dbReference>
<proteinExistence type="predicted"/>
<evidence type="ECO:0000313" key="5">
    <source>
        <dbReference type="Proteomes" id="UP000507222"/>
    </source>
</evidence>
<dbReference type="SUPFAM" id="SSF117281">
    <property type="entry name" value="Kelch motif"/>
    <property type="match status" value="1"/>
</dbReference>
<evidence type="ECO:0000313" key="3">
    <source>
        <dbReference type="EMBL" id="CAB4280853.1"/>
    </source>
</evidence>
<feature type="region of interest" description="Disordered" evidence="2">
    <location>
        <begin position="450"/>
        <end position="473"/>
    </location>
</feature>
<dbReference type="EMBL" id="CAEKDK010000005">
    <property type="protein sequence ID" value="CAB4280853.1"/>
    <property type="molecule type" value="Genomic_DNA"/>
</dbReference>
<dbReference type="InterPro" id="IPR015915">
    <property type="entry name" value="Kelch-typ_b-propeller"/>
</dbReference>
<dbReference type="EMBL" id="CAEKKB010000005">
    <property type="protein sequence ID" value="CAB4311262.1"/>
    <property type="molecule type" value="Genomic_DNA"/>
</dbReference>
<accession>A0A6J5UY55</accession>
<dbReference type="InterPro" id="IPR012871">
    <property type="entry name" value="DUF1668_ORYSA"/>
</dbReference>
<gene>
    <name evidence="3" type="ORF">CURHAP_LOCUS33804</name>
    <name evidence="4" type="ORF">ORAREDHAP_LOCUS33389</name>
</gene>
<feature type="coiled-coil region" evidence="1">
    <location>
        <begin position="23"/>
        <end position="50"/>
    </location>
</feature>
<dbReference type="Proteomes" id="UP000507245">
    <property type="component" value="Unassembled WGS sequence"/>
</dbReference>
<dbReference type="OrthoDB" id="1165780at2759"/>
<organism evidence="3 5">
    <name type="scientific">Prunus armeniaca</name>
    <name type="common">Apricot</name>
    <name type="synonym">Armeniaca vulgaris</name>
    <dbReference type="NCBI Taxonomy" id="36596"/>
    <lineage>
        <taxon>Eukaryota</taxon>
        <taxon>Viridiplantae</taxon>
        <taxon>Streptophyta</taxon>
        <taxon>Embryophyta</taxon>
        <taxon>Tracheophyta</taxon>
        <taxon>Spermatophyta</taxon>
        <taxon>Magnoliopsida</taxon>
        <taxon>eudicotyledons</taxon>
        <taxon>Gunneridae</taxon>
        <taxon>Pentapetalae</taxon>
        <taxon>rosids</taxon>
        <taxon>fabids</taxon>
        <taxon>Rosales</taxon>
        <taxon>Rosaceae</taxon>
        <taxon>Amygdaloideae</taxon>
        <taxon>Amygdaleae</taxon>
        <taxon>Prunus</taxon>
    </lineage>
</organism>
<evidence type="ECO:0000313" key="6">
    <source>
        <dbReference type="Proteomes" id="UP000507245"/>
    </source>
</evidence>
<feature type="compositionally biased region" description="Polar residues" evidence="2">
    <location>
        <begin position="1"/>
        <end position="21"/>
    </location>
</feature>
<dbReference type="AlphaFoldDB" id="A0A6J5UY55"/>
<evidence type="ECO:0000313" key="4">
    <source>
        <dbReference type="EMBL" id="CAB4311262.1"/>
    </source>
</evidence>
<protein>
    <submittedName>
        <fullName evidence="3">Uncharacterized protein</fullName>
    </submittedName>
</protein>
<feature type="region of interest" description="Disordered" evidence="2">
    <location>
        <begin position="1"/>
        <end position="23"/>
    </location>
</feature>